<dbReference type="CDD" id="cd00293">
    <property type="entry name" value="USP-like"/>
    <property type="match status" value="1"/>
</dbReference>
<dbReference type="Pfam" id="PF00582">
    <property type="entry name" value="Usp"/>
    <property type="match status" value="1"/>
</dbReference>
<evidence type="ECO:0000259" key="2">
    <source>
        <dbReference type="Pfam" id="PF00582"/>
    </source>
</evidence>
<comment type="caution">
    <text evidence="3">The sequence shown here is derived from an EMBL/GenBank/DDBJ whole genome shotgun (WGS) entry which is preliminary data.</text>
</comment>
<dbReference type="AlphaFoldDB" id="A0A6B0VM35"/>
<protein>
    <submittedName>
        <fullName evidence="3">Universal stress protein</fullName>
    </submittedName>
</protein>
<organism evidence="3 4">
    <name type="scientific">Natronorubrum halalkaliphilum</name>
    <dbReference type="NCBI Taxonomy" id="2691917"/>
    <lineage>
        <taxon>Archaea</taxon>
        <taxon>Methanobacteriati</taxon>
        <taxon>Methanobacteriota</taxon>
        <taxon>Stenosarchaea group</taxon>
        <taxon>Halobacteria</taxon>
        <taxon>Halobacteriales</taxon>
        <taxon>Natrialbaceae</taxon>
        <taxon>Natronorubrum</taxon>
    </lineage>
</organism>
<dbReference type="PANTHER" id="PTHR46268">
    <property type="entry name" value="STRESS RESPONSE PROTEIN NHAX"/>
    <property type="match status" value="1"/>
</dbReference>
<dbReference type="PRINTS" id="PR01438">
    <property type="entry name" value="UNVRSLSTRESS"/>
</dbReference>
<evidence type="ECO:0000313" key="4">
    <source>
        <dbReference type="Proteomes" id="UP000434101"/>
    </source>
</evidence>
<evidence type="ECO:0000256" key="1">
    <source>
        <dbReference type="ARBA" id="ARBA00008791"/>
    </source>
</evidence>
<dbReference type="SUPFAM" id="SSF52402">
    <property type="entry name" value="Adenine nucleotide alpha hydrolases-like"/>
    <property type="match status" value="1"/>
</dbReference>
<dbReference type="InterPro" id="IPR014729">
    <property type="entry name" value="Rossmann-like_a/b/a_fold"/>
</dbReference>
<dbReference type="Gene3D" id="3.40.50.620">
    <property type="entry name" value="HUPs"/>
    <property type="match status" value="1"/>
</dbReference>
<dbReference type="EMBL" id="WUYX01000033">
    <property type="protein sequence ID" value="MXV62624.1"/>
    <property type="molecule type" value="Genomic_DNA"/>
</dbReference>
<evidence type="ECO:0000313" key="3">
    <source>
        <dbReference type="EMBL" id="MXV62624.1"/>
    </source>
</evidence>
<sequence length="141" mass="15281">MPERILVPVDGSKQAEAALEYAVETFPEASITVLHAMETGQGDLGTLSGMTGDIPDDEPEQKQSKEYLEGARTLAAEHGVEIETERGRGRPDRLIVKRAEDGEYDMIVIGSHGRDGVARVLLGSVAEKVTRRSSIPVLVVR</sequence>
<dbReference type="OrthoDB" id="105697at2157"/>
<comment type="similarity">
    <text evidence="1">Belongs to the universal stress protein A family.</text>
</comment>
<feature type="domain" description="UspA" evidence="2">
    <location>
        <begin position="1"/>
        <end position="141"/>
    </location>
</feature>
<dbReference type="PANTHER" id="PTHR46268:SF24">
    <property type="entry name" value="UNIVERSAL STRESS PROTEIN"/>
    <property type="match status" value="1"/>
</dbReference>
<dbReference type="InterPro" id="IPR006015">
    <property type="entry name" value="Universal_stress_UspA"/>
</dbReference>
<reference evidence="3 4" key="1">
    <citation type="submission" date="2020-01" db="EMBL/GenBank/DDBJ databases">
        <title>Natronorubrum sp. JWXQ-INN 674 isolated from Inner Mongolia Autonomous Region of China.</title>
        <authorList>
            <person name="Xue Q."/>
        </authorList>
    </citation>
    <scope>NUCLEOTIDE SEQUENCE [LARGE SCALE GENOMIC DNA]</scope>
    <source>
        <strain evidence="3 4">JWXQ-INN-674</strain>
    </source>
</reference>
<dbReference type="InterPro" id="IPR006016">
    <property type="entry name" value="UspA"/>
</dbReference>
<name>A0A6B0VM35_9EURY</name>
<dbReference type="Proteomes" id="UP000434101">
    <property type="component" value="Unassembled WGS sequence"/>
</dbReference>
<dbReference type="RefSeq" id="WP_160065448.1">
    <property type="nucleotide sequence ID" value="NZ_WUYX01000033.1"/>
</dbReference>
<accession>A0A6B0VM35</accession>
<gene>
    <name evidence="3" type="ORF">GS429_11220</name>
</gene>
<proteinExistence type="inferred from homology"/>
<keyword evidence="4" id="KW-1185">Reference proteome</keyword>